<feature type="chain" id="PRO_5024327734" description="Secreted protein" evidence="1">
    <location>
        <begin position="29"/>
        <end position="160"/>
    </location>
</feature>
<gene>
    <name evidence="2" type="ORF">MPHL21000_21135</name>
</gene>
<evidence type="ECO:0008006" key="4">
    <source>
        <dbReference type="Google" id="ProtNLM"/>
    </source>
</evidence>
<dbReference type="EMBL" id="ANBP01000044">
    <property type="protein sequence ID" value="KAB7752476.1"/>
    <property type="molecule type" value="Genomic_DNA"/>
</dbReference>
<keyword evidence="3" id="KW-1185">Reference proteome</keyword>
<comment type="caution">
    <text evidence="2">The sequence shown here is derived from an EMBL/GenBank/DDBJ whole genome shotgun (WGS) entry which is preliminary data.</text>
</comment>
<accession>A0A5N5US91</accession>
<reference evidence="2 3" key="1">
    <citation type="submission" date="2012-10" db="EMBL/GenBank/DDBJ databases">
        <title>The draft sequence of the Mycobacterium pheli genome.</title>
        <authorList>
            <person name="Pettersson B.M.F."/>
            <person name="Das S."/>
            <person name="Dasgupta S."/>
            <person name="Bhattacharya A."/>
            <person name="Kirsebom L.A."/>
        </authorList>
    </citation>
    <scope>NUCLEOTIDE SEQUENCE [LARGE SCALE GENOMIC DNA]</scope>
    <source>
        <strain evidence="2 3">CCUG 21000</strain>
    </source>
</reference>
<dbReference type="RefSeq" id="WP_061483048.1">
    <property type="nucleotide sequence ID" value="NZ_ANBO01000043.1"/>
</dbReference>
<proteinExistence type="predicted"/>
<protein>
    <recommendedName>
        <fullName evidence="4">Secreted protein</fullName>
    </recommendedName>
</protein>
<organism evidence="2 3">
    <name type="scientific">Mycolicibacterium phlei DSM 43239 = CCUG 21000</name>
    <dbReference type="NCBI Taxonomy" id="1226750"/>
    <lineage>
        <taxon>Bacteria</taxon>
        <taxon>Bacillati</taxon>
        <taxon>Actinomycetota</taxon>
        <taxon>Actinomycetes</taxon>
        <taxon>Mycobacteriales</taxon>
        <taxon>Mycobacteriaceae</taxon>
        <taxon>Mycolicibacterium</taxon>
    </lineage>
</organism>
<evidence type="ECO:0000313" key="3">
    <source>
        <dbReference type="Proteomes" id="UP000325690"/>
    </source>
</evidence>
<dbReference type="Proteomes" id="UP000325690">
    <property type="component" value="Unassembled WGS sequence"/>
</dbReference>
<keyword evidence="1" id="KW-0732">Signal</keyword>
<feature type="signal peptide" evidence="1">
    <location>
        <begin position="1"/>
        <end position="28"/>
    </location>
</feature>
<sequence>MRSTTRLMTLAAALAVAAPLAPAGTASAQSTFLPFSQMLRRCDFSETDFNGPTGFGRPQGVLHTNGHDVVADVSIDQARPNTRYDVRLIQMPRLASAPCWGGDPGVAVASLVTDGIGHGQVLVHDTKEPGATGAWVFISLPNPYSQDPAEFYTTDFVAKI</sequence>
<name>A0A5N5US91_MYCPH</name>
<dbReference type="GeneID" id="74302826"/>
<evidence type="ECO:0000256" key="1">
    <source>
        <dbReference type="SAM" id="SignalP"/>
    </source>
</evidence>
<dbReference type="AlphaFoldDB" id="A0A5N5US91"/>
<evidence type="ECO:0000313" key="2">
    <source>
        <dbReference type="EMBL" id="KAB7752476.1"/>
    </source>
</evidence>